<comment type="caution">
    <text evidence="3">The sequence shown here is derived from an EMBL/GenBank/DDBJ whole genome shotgun (WGS) entry which is preliminary data.</text>
</comment>
<dbReference type="InterPro" id="IPR052762">
    <property type="entry name" value="PCW_deacetylase/CE"/>
</dbReference>
<proteinExistence type="predicted"/>
<evidence type="ECO:0000259" key="2">
    <source>
        <dbReference type="Pfam" id="PF17996"/>
    </source>
</evidence>
<dbReference type="EMBL" id="BAAAGF010000001">
    <property type="protein sequence ID" value="GAA0739558.1"/>
    <property type="molecule type" value="Genomic_DNA"/>
</dbReference>
<dbReference type="Pfam" id="PF13472">
    <property type="entry name" value="Lipase_GDSL_2"/>
    <property type="match status" value="1"/>
</dbReference>
<reference evidence="3 4" key="1">
    <citation type="journal article" date="2019" name="Int. J. Syst. Evol. Microbiol.">
        <title>The Global Catalogue of Microorganisms (GCM) 10K type strain sequencing project: providing services to taxonomists for standard genome sequencing and annotation.</title>
        <authorList>
            <consortium name="The Broad Institute Genomics Platform"/>
            <consortium name="The Broad Institute Genome Sequencing Center for Infectious Disease"/>
            <person name="Wu L."/>
            <person name="Ma J."/>
        </authorList>
    </citation>
    <scope>NUCLEOTIDE SEQUENCE [LARGE SCALE GENOMIC DNA]</scope>
    <source>
        <strain evidence="3 4">JCM 15976</strain>
    </source>
</reference>
<feature type="domain" description="SGNH hydrolase-type esterase" evidence="1">
    <location>
        <begin position="137"/>
        <end position="288"/>
    </location>
</feature>
<dbReference type="InterPro" id="IPR037461">
    <property type="entry name" value="CtCE2-like_dom"/>
</dbReference>
<dbReference type="InterPro" id="IPR040794">
    <property type="entry name" value="CE2_N"/>
</dbReference>
<dbReference type="Proteomes" id="UP001500736">
    <property type="component" value="Unassembled WGS sequence"/>
</dbReference>
<dbReference type="PANTHER" id="PTHR37834:SF2">
    <property type="entry name" value="ESTERASE, SGNH HYDROLASE-TYPE"/>
    <property type="match status" value="1"/>
</dbReference>
<dbReference type="RefSeq" id="WP_343796084.1">
    <property type="nucleotide sequence ID" value="NZ_BAAAGF010000001.1"/>
</dbReference>
<feature type="domain" description="Carbohydrate esterase 2 N-terminal" evidence="2">
    <location>
        <begin position="23"/>
        <end position="122"/>
    </location>
</feature>
<evidence type="ECO:0000259" key="1">
    <source>
        <dbReference type="Pfam" id="PF13472"/>
    </source>
</evidence>
<keyword evidence="4" id="KW-1185">Reference proteome</keyword>
<evidence type="ECO:0000313" key="4">
    <source>
        <dbReference type="Proteomes" id="UP001500736"/>
    </source>
</evidence>
<evidence type="ECO:0000313" key="3">
    <source>
        <dbReference type="EMBL" id="GAA0739558.1"/>
    </source>
</evidence>
<protein>
    <submittedName>
        <fullName evidence="3">SGNH/GDSL hydrolase family protein</fullName>
    </submittedName>
</protein>
<dbReference type="Gene3D" id="2.60.120.260">
    <property type="entry name" value="Galactose-binding domain-like"/>
    <property type="match status" value="1"/>
</dbReference>
<dbReference type="Gene3D" id="3.40.50.1110">
    <property type="entry name" value="SGNH hydrolase"/>
    <property type="match status" value="1"/>
</dbReference>
<dbReference type="Pfam" id="PF17996">
    <property type="entry name" value="CE2_N"/>
    <property type="match status" value="1"/>
</dbReference>
<dbReference type="InterPro" id="IPR036514">
    <property type="entry name" value="SGNH_hydro_sf"/>
</dbReference>
<keyword evidence="3" id="KW-0378">Hydrolase</keyword>
<gene>
    <name evidence="3" type="ORF">GCM10009431_08730</name>
</gene>
<dbReference type="InterPro" id="IPR013830">
    <property type="entry name" value="SGNH_hydro"/>
</dbReference>
<accession>A0ABN1JGX4</accession>
<dbReference type="PANTHER" id="PTHR37834">
    <property type="entry name" value="GDSL-LIKE LIPASE/ACYLHYDROLASE DOMAIN PROTEIN (AFU_ORTHOLOGUE AFUA_2G00620)"/>
    <property type="match status" value="1"/>
</dbReference>
<dbReference type="GO" id="GO:0016787">
    <property type="term" value="F:hydrolase activity"/>
    <property type="evidence" value="ECO:0007669"/>
    <property type="project" value="UniProtKB-KW"/>
</dbReference>
<dbReference type="SUPFAM" id="SSF52266">
    <property type="entry name" value="SGNH hydrolase"/>
    <property type="match status" value="1"/>
</dbReference>
<dbReference type="CDD" id="cd01831">
    <property type="entry name" value="Endoglucanase_E_like"/>
    <property type="match status" value="1"/>
</dbReference>
<sequence>MCCKNPESKQLDVFQSNNEVFKYSGRTITKEHSVGLISSASSVEFNVTGDSLTINIQSEYKPRNYFVLTINDEYQKRYTISGDTINSIKIALPKTETQNKVGIFKATEAASGMVLFHGVEAEAISIVENNQVFTIEFIGDSITCGALMDPTDVPCDAKGEYIDQHNAYLAYGPIVARALNADYILSSVSGMGIYRNWNDEHKDEPIMPEVYENLFLNTNDGVLYDFKVKPKLVSICLGTNDMSQGDGIKDRLPFNPKTYVARYIELVGKVYKHYPNTQVVLLNSPMIQGDKNDVLIDCLTQVKAHFEKDSNRTIPIFQFNDVYANGCSYHPSIADNKVMAEKLIPFFKKILAN</sequence>
<organism evidence="3 4">
    <name type="scientific">Gaetbulibacter jejuensis</name>
    <dbReference type="NCBI Taxonomy" id="584607"/>
    <lineage>
        <taxon>Bacteria</taxon>
        <taxon>Pseudomonadati</taxon>
        <taxon>Bacteroidota</taxon>
        <taxon>Flavobacteriia</taxon>
        <taxon>Flavobacteriales</taxon>
        <taxon>Flavobacteriaceae</taxon>
        <taxon>Gaetbulibacter</taxon>
    </lineage>
</organism>
<name>A0ABN1JGX4_9FLAO</name>